<dbReference type="InterPro" id="IPR012334">
    <property type="entry name" value="Pectin_lyas_fold"/>
</dbReference>
<evidence type="ECO:0000313" key="3">
    <source>
        <dbReference type="EMBL" id="RED52613.1"/>
    </source>
</evidence>
<dbReference type="Gene3D" id="2.160.20.10">
    <property type="entry name" value="Single-stranded right-handed beta-helix, Pectin lyase-like"/>
    <property type="match status" value="1"/>
</dbReference>
<organism evidence="3 4">
    <name type="scientific">Cohnella lupini</name>
    <dbReference type="NCBI Taxonomy" id="1294267"/>
    <lineage>
        <taxon>Bacteria</taxon>
        <taxon>Bacillati</taxon>
        <taxon>Bacillota</taxon>
        <taxon>Bacilli</taxon>
        <taxon>Bacillales</taxon>
        <taxon>Paenibacillaceae</taxon>
        <taxon>Cohnella</taxon>
    </lineage>
</organism>
<keyword evidence="4" id="KW-1185">Reference proteome</keyword>
<proteinExistence type="predicted"/>
<comment type="caution">
    <text evidence="3">The sequence shown here is derived from an EMBL/GenBank/DDBJ whole genome shotgun (WGS) entry which is preliminary data.</text>
</comment>
<accession>A0A3D9HSY7</accession>
<name>A0A3D9HSY7_9BACL</name>
<dbReference type="Proteomes" id="UP000256869">
    <property type="component" value="Unassembled WGS sequence"/>
</dbReference>
<feature type="domain" description="Right handed beta helix" evidence="2">
    <location>
        <begin position="194"/>
        <end position="358"/>
    </location>
</feature>
<dbReference type="SUPFAM" id="SSF51126">
    <property type="entry name" value="Pectin lyase-like"/>
    <property type="match status" value="1"/>
</dbReference>
<feature type="region of interest" description="Disordered" evidence="1">
    <location>
        <begin position="1"/>
        <end position="24"/>
    </location>
</feature>
<dbReference type="SMART" id="SM00710">
    <property type="entry name" value="PbH1"/>
    <property type="match status" value="8"/>
</dbReference>
<dbReference type="InterPro" id="IPR039448">
    <property type="entry name" value="Beta_helix"/>
</dbReference>
<gene>
    <name evidence="3" type="ORF">DFP95_13311</name>
</gene>
<evidence type="ECO:0000256" key="1">
    <source>
        <dbReference type="SAM" id="MobiDB-lite"/>
    </source>
</evidence>
<protein>
    <submittedName>
        <fullName evidence="3">Copper-binding protein NosD</fullName>
    </submittedName>
</protein>
<sequence length="379" mass="40650">MDNRDRMLLAQGTTTAGSPDSDYPGYTSMSVQLAVDETARRGGGVVQLDEGVYEIFGPIRLSSRVELIGAGPKTVLRKTDGFKSPFVIDADFGELRVEVADASGFRAGMGLQIFDESHKWGWDESTAIISSVEGNVLRIDRHLDRDYRADDGGMATNACSIIEAIGAEQVRVSDLTIDGNKAANESIGGCRAGGIYLHKASDCVVERVTVRDFHGDGISWQVTERISVLNCEILGSAGSGLHPGAGSLFSQVKDNVSSDNGTAGLYVCWRVQRGEFERNVLAGNAVSGISLGHKDSDNRFADNVIRGNGNCGVFFRAENEANGANRNKWHRNIIEDNEGCGIYVSGSSVDNVFEDNAIGDTGAGRQHTAIRYGDGTESR</sequence>
<evidence type="ECO:0000313" key="4">
    <source>
        <dbReference type="Proteomes" id="UP000256869"/>
    </source>
</evidence>
<dbReference type="Pfam" id="PF13229">
    <property type="entry name" value="Beta_helix"/>
    <property type="match status" value="1"/>
</dbReference>
<dbReference type="AlphaFoldDB" id="A0A3D9HSY7"/>
<dbReference type="InterPro" id="IPR006626">
    <property type="entry name" value="PbH1"/>
</dbReference>
<evidence type="ECO:0000259" key="2">
    <source>
        <dbReference type="Pfam" id="PF13229"/>
    </source>
</evidence>
<dbReference type="EMBL" id="QRDY01000033">
    <property type="protein sequence ID" value="RED52613.1"/>
    <property type="molecule type" value="Genomic_DNA"/>
</dbReference>
<dbReference type="OrthoDB" id="211073at2"/>
<dbReference type="InterPro" id="IPR011050">
    <property type="entry name" value="Pectin_lyase_fold/virulence"/>
</dbReference>
<reference evidence="3 4" key="1">
    <citation type="submission" date="2018-07" db="EMBL/GenBank/DDBJ databases">
        <title>Genomic Encyclopedia of Type Strains, Phase III (KMG-III): the genomes of soil and plant-associated and newly described type strains.</title>
        <authorList>
            <person name="Whitman W."/>
        </authorList>
    </citation>
    <scope>NUCLEOTIDE SEQUENCE [LARGE SCALE GENOMIC DNA]</scope>
    <source>
        <strain evidence="3 4">CECT 8236</strain>
    </source>
</reference>
<dbReference type="RefSeq" id="WP_115995739.1">
    <property type="nucleotide sequence ID" value="NZ_QRDY01000033.1"/>
</dbReference>